<dbReference type="Proteomes" id="UP001176940">
    <property type="component" value="Unassembled WGS sequence"/>
</dbReference>
<evidence type="ECO:0000313" key="2">
    <source>
        <dbReference type="EMBL" id="CAJ0965294.1"/>
    </source>
</evidence>
<dbReference type="InterPro" id="IPR036683">
    <property type="entry name" value="CO_DH_flav_C_dom_sf"/>
</dbReference>
<dbReference type="SUPFAM" id="SSF55447">
    <property type="entry name" value="CO dehydrogenase flavoprotein C-terminal domain-like"/>
    <property type="match status" value="1"/>
</dbReference>
<dbReference type="Pfam" id="PF03450">
    <property type="entry name" value="CO_deh_flav_C"/>
    <property type="match status" value="1"/>
</dbReference>
<dbReference type="EMBL" id="CAUEEQ010066290">
    <property type="protein sequence ID" value="CAJ0965294.1"/>
    <property type="molecule type" value="Genomic_DNA"/>
</dbReference>
<sequence length="221" mass="24263">MNVPSVSWLKTASFNIIALRPQWEVVSGFRQAQRKVNSMAILVAGMRVLFRDHSDIIEDMNIYFGGTGTSTVQANKAREAVIGSVNGHICPVDIAQRNSVKSPVMQNTTLKSMQKYQDITTHQPTQDAVGRPVMHHAAMMQVSGEAVYCDDMPIIEGELFLALVTSSKAHAKIISLDVTEALSMPGVCDIITAKDVPGTNNFSYYDWPDQLLADNTVRHGV</sequence>
<accession>A0ABN9MEV0</accession>
<dbReference type="InterPro" id="IPR016208">
    <property type="entry name" value="Ald_Oxase/xanthine_DH-like"/>
</dbReference>
<gene>
    <name evidence="2" type="ORF">RIMI_LOCUS20120885</name>
</gene>
<evidence type="ECO:0000313" key="3">
    <source>
        <dbReference type="Proteomes" id="UP001176940"/>
    </source>
</evidence>
<dbReference type="Gene3D" id="3.30.390.50">
    <property type="entry name" value="CO dehydrogenase flavoprotein, C-terminal domain"/>
    <property type="match status" value="1"/>
</dbReference>
<dbReference type="Gene3D" id="3.90.1170.50">
    <property type="entry name" value="Aldehyde oxidase/xanthine dehydrogenase, a/b hammerhead"/>
    <property type="match status" value="1"/>
</dbReference>
<reference evidence="2" key="1">
    <citation type="submission" date="2023-07" db="EMBL/GenBank/DDBJ databases">
        <authorList>
            <person name="Stuckert A."/>
        </authorList>
    </citation>
    <scope>NUCLEOTIDE SEQUENCE</scope>
</reference>
<keyword evidence="3" id="KW-1185">Reference proteome</keyword>
<dbReference type="PANTHER" id="PTHR45444:SF3">
    <property type="entry name" value="XANTHINE DEHYDROGENASE"/>
    <property type="match status" value="1"/>
</dbReference>
<comment type="caution">
    <text evidence="2">The sequence shown here is derived from an EMBL/GenBank/DDBJ whole genome shotgun (WGS) entry which is preliminary data.</text>
</comment>
<dbReference type="InterPro" id="IPR000674">
    <property type="entry name" value="Ald_Oxase/Xan_DH_a/b"/>
</dbReference>
<dbReference type="SUPFAM" id="SSF54665">
    <property type="entry name" value="CO dehydrogenase molybdoprotein N-domain-like"/>
    <property type="match status" value="1"/>
</dbReference>
<feature type="domain" description="Aldehyde oxidase/xanthine dehydrogenase a/b hammerhead" evidence="1">
    <location>
        <begin position="143"/>
        <end position="208"/>
    </location>
</feature>
<evidence type="ECO:0000259" key="1">
    <source>
        <dbReference type="SMART" id="SM01008"/>
    </source>
</evidence>
<name>A0ABN9MEV0_9NEOB</name>
<dbReference type="InterPro" id="IPR036856">
    <property type="entry name" value="Ald_Oxase/Xan_DH_a/b_sf"/>
</dbReference>
<protein>
    <recommendedName>
        <fullName evidence="1">Aldehyde oxidase/xanthine dehydrogenase a/b hammerhead domain-containing protein</fullName>
    </recommendedName>
</protein>
<dbReference type="InterPro" id="IPR005107">
    <property type="entry name" value="CO_DH_flav_C"/>
</dbReference>
<dbReference type="Pfam" id="PF01315">
    <property type="entry name" value="Ald_Xan_dh_C"/>
    <property type="match status" value="1"/>
</dbReference>
<proteinExistence type="predicted"/>
<dbReference type="SMART" id="SM01008">
    <property type="entry name" value="Ald_Xan_dh_C"/>
    <property type="match status" value="1"/>
</dbReference>
<organism evidence="2 3">
    <name type="scientific">Ranitomeya imitator</name>
    <name type="common">mimic poison frog</name>
    <dbReference type="NCBI Taxonomy" id="111125"/>
    <lineage>
        <taxon>Eukaryota</taxon>
        <taxon>Metazoa</taxon>
        <taxon>Chordata</taxon>
        <taxon>Craniata</taxon>
        <taxon>Vertebrata</taxon>
        <taxon>Euteleostomi</taxon>
        <taxon>Amphibia</taxon>
        <taxon>Batrachia</taxon>
        <taxon>Anura</taxon>
        <taxon>Neobatrachia</taxon>
        <taxon>Hyloidea</taxon>
        <taxon>Dendrobatidae</taxon>
        <taxon>Dendrobatinae</taxon>
        <taxon>Ranitomeya</taxon>
    </lineage>
</organism>
<dbReference type="PANTHER" id="PTHR45444">
    <property type="entry name" value="XANTHINE DEHYDROGENASE"/>
    <property type="match status" value="1"/>
</dbReference>